<name>A0ABT6MJL1_9NOCA</name>
<proteinExistence type="predicted"/>
<dbReference type="EMBL" id="JARXVC010000023">
    <property type="protein sequence ID" value="MDH6284506.1"/>
    <property type="molecule type" value="Genomic_DNA"/>
</dbReference>
<evidence type="ECO:0000256" key="1">
    <source>
        <dbReference type="SAM" id="MobiDB-lite"/>
    </source>
</evidence>
<evidence type="ECO:0000313" key="2">
    <source>
        <dbReference type="EMBL" id="MDH6284506.1"/>
    </source>
</evidence>
<gene>
    <name evidence="2" type="ORF">M2280_005766</name>
</gene>
<accession>A0ABT6MJL1</accession>
<keyword evidence="3" id="KW-1185">Reference proteome</keyword>
<sequence length="146" mass="16394">MANPNRLTAQQCVDLLRELTGDEIKPGSFHSYAARGHAPKPVEKIGNTPLRKRSEIVEWAQNRPGRGARTDLSKPRRRTKNTDAAPYAARPGRVVFPAHRAYFRQHRAPAPIHGAGALVVQQGTPNSPFRRVRWCRWAWIQSAACL</sequence>
<feature type="region of interest" description="Disordered" evidence="1">
    <location>
        <begin position="62"/>
        <end position="88"/>
    </location>
</feature>
<reference evidence="2 3" key="1">
    <citation type="submission" date="2023-04" db="EMBL/GenBank/DDBJ databases">
        <title>Forest soil microbial communities from Buena Vista Peninsula, Colon Province, Panama.</title>
        <authorList>
            <person name="Bouskill N."/>
        </authorList>
    </citation>
    <scope>NUCLEOTIDE SEQUENCE [LARGE SCALE GENOMIC DNA]</scope>
    <source>
        <strain evidence="2 3">CFH S0262</strain>
    </source>
</reference>
<protein>
    <submittedName>
        <fullName evidence="2">Uncharacterized protein</fullName>
    </submittedName>
</protein>
<organism evidence="2 3">
    <name type="scientific">Prescottella agglutinans</name>
    <dbReference type="NCBI Taxonomy" id="1644129"/>
    <lineage>
        <taxon>Bacteria</taxon>
        <taxon>Bacillati</taxon>
        <taxon>Actinomycetota</taxon>
        <taxon>Actinomycetes</taxon>
        <taxon>Mycobacteriales</taxon>
        <taxon>Nocardiaceae</taxon>
        <taxon>Prescottella</taxon>
    </lineage>
</organism>
<evidence type="ECO:0000313" key="3">
    <source>
        <dbReference type="Proteomes" id="UP001160334"/>
    </source>
</evidence>
<comment type="caution">
    <text evidence="2">The sequence shown here is derived from an EMBL/GenBank/DDBJ whole genome shotgun (WGS) entry which is preliminary data.</text>
</comment>
<dbReference type="Proteomes" id="UP001160334">
    <property type="component" value="Unassembled WGS sequence"/>
</dbReference>